<comment type="similarity">
    <text evidence="8">Belongs to the IRC22 family.</text>
</comment>
<feature type="compositionally biased region" description="Polar residues" evidence="9">
    <location>
        <begin position="229"/>
        <end position="238"/>
    </location>
</feature>
<dbReference type="PANTHER" id="PTHR12924:SF0">
    <property type="entry name" value="TRANSLOCON-ASSOCIATED PROTEIN SUBUNIT ALPHA"/>
    <property type="match status" value="1"/>
</dbReference>
<evidence type="ECO:0000256" key="11">
    <source>
        <dbReference type="SAM" id="SignalP"/>
    </source>
</evidence>
<evidence type="ECO:0000256" key="8">
    <source>
        <dbReference type="ARBA" id="ARBA00038311"/>
    </source>
</evidence>
<evidence type="ECO:0000256" key="4">
    <source>
        <dbReference type="ARBA" id="ARBA00022824"/>
    </source>
</evidence>
<sequence>MRLNHILSAAFSLTALVSSVVAVEVVEEVADPEIVVIATFPETNPFNQIVNGEKNSLTISVENKSDKNVTLLGVSGSLHNPETDALVKNLTALNYGLPLVEGVKLNLPYVFYSEFKTGDARLELWLEHSHEDQKYRVNAFDGIVTIVEPEISWLDWRMWTTYLVVTGLLGGLSYFAYLTFAPQPKKRTKKATPTVSAPVGTVTATGTGGYQEEWIPEHHLRKSKKTKQGGATSGTSADELSGAEASGADGKKRKGRK</sequence>
<feature type="region of interest" description="Disordered" evidence="9">
    <location>
        <begin position="188"/>
        <end position="257"/>
    </location>
</feature>
<evidence type="ECO:0000256" key="5">
    <source>
        <dbReference type="ARBA" id="ARBA00022989"/>
    </source>
</evidence>
<keyword evidence="13" id="KW-1185">Reference proteome</keyword>
<dbReference type="Pfam" id="PF03896">
    <property type="entry name" value="TRAP_alpha"/>
    <property type="match status" value="1"/>
</dbReference>
<evidence type="ECO:0000313" key="13">
    <source>
        <dbReference type="Proteomes" id="UP000559027"/>
    </source>
</evidence>
<feature type="compositionally biased region" description="Low complexity" evidence="9">
    <location>
        <begin position="191"/>
        <end position="205"/>
    </location>
</feature>
<evidence type="ECO:0000313" key="12">
    <source>
        <dbReference type="EMBL" id="KAF5359310.1"/>
    </source>
</evidence>
<evidence type="ECO:0000256" key="10">
    <source>
        <dbReference type="SAM" id="Phobius"/>
    </source>
</evidence>
<name>A0A8H5G6U1_9AGAR</name>
<keyword evidence="6 10" id="KW-0472">Membrane</keyword>
<reference evidence="12 13" key="1">
    <citation type="journal article" date="2020" name="ISME J.">
        <title>Uncovering the hidden diversity of litter-decomposition mechanisms in mushroom-forming fungi.</title>
        <authorList>
            <person name="Floudas D."/>
            <person name="Bentzer J."/>
            <person name="Ahren D."/>
            <person name="Johansson T."/>
            <person name="Persson P."/>
            <person name="Tunlid A."/>
        </authorList>
    </citation>
    <scope>NUCLEOTIDE SEQUENCE [LARGE SCALE GENOMIC DNA]</scope>
    <source>
        <strain evidence="12 13">CBS 146.42</strain>
    </source>
</reference>
<feature type="chain" id="PRO_5034949698" description="Translocon-associated protein subunit alpha" evidence="11">
    <location>
        <begin position="23"/>
        <end position="257"/>
    </location>
</feature>
<organism evidence="12 13">
    <name type="scientific">Leucocoprinus leucothites</name>
    <dbReference type="NCBI Taxonomy" id="201217"/>
    <lineage>
        <taxon>Eukaryota</taxon>
        <taxon>Fungi</taxon>
        <taxon>Dikarya</taxon>
        <taxon>Basidiomycota</taxon>
        <taxon>Agaricomycotina</taxon>
        <taxon>Agaricomycetes</taxon>
        <taxon>Agaricomycetidae</taxon>
        <taxon>Agaricales</taxon>
        <taxon>Agaricineae</taxon>
        <taxon>Agaricaceae</taxon>
        <taxon>Leucocoprinus</taxon>
    </lineage>
</organism>
<evidence type="ECO:0000256" key="6">
    <source>
        <dbReference type="ARBA" id="ARBA00023136"/>
    </source>
</evidence>
<keyword evidence="3 11" id="KW-0732">Signal</keyword>
<evidence type="ECO:0000256" key="9">
    <source>
        <dbReference type="SAM" id="MobiDB-lite"/>
    </source>
</evidence>
<keyword evidence="4" id="KW-0256">Endoplasmic reticulum</keyword>
<comment type="function">
    <text evidence="7">Is probably involved in a pathway contributing to genomic integrity.</text>
</comment>
<evidence type="ECO:0008006" key="14">
    <source>
        <dbReference type="Google" id="ProtNLM"/>
    </source>
</evidence>
<dbReference type="GO" id="GO:0005789">
    <property type="term" value="C:endoplasmic reticulum membrane"/>
    <property type="evidence" value="ECO:0007669"/>
    <property type="project" value="UniProtKB-SubCell"/>
</dbReference>
<dbReference type="InterPro" id="IPR005595">
    <property type="entry name" value="TRAP_alpha"/>
</dbReference>
<evidence type="ECO:0000256" key="1">
    <source>
        <dbReference type="ARBA" id="ARBA00004115"/>
    </source>
</evidence>
<feature type="transmembrane region" description="Helical" evidence="10">
    <location>
        <begin position="159"/>
        <end position="180"/>
    </location>
</feature>
<dbReference type="Proteomes" id="UP000559027">
    <property type="component" value="Unassembled WGS sequence"/>
</dbReference>
<dbReference type="EMBL" id="JAACJO010000004">
    <property type="protein sequence ID" value="KAF5359310.1"/>
    <property type="molecule type" value="Genomic_DNA"/>
</dbReference>
<feature type="signal peptide" evidence="11">
    <location>
        <begin position="1"/>
        <end position="22"/>
    </location>
</feature>
<accession>A0A8H5G6U1</accession>
<comment type="caution">
    <text evidence="12">The sequence shown here is derived from an EMBL/GenBank/DDBJ whole genome shotgun (WGS) entry which is preliminary data.</text>
</comment>
<evidence type="ECO:0000256" key="2">
    <source>
        <dbReference type="ARBA" id="ARBA00022692"/>
    </source>
</evidence>
<protein>
    <recommendedName>
        <fullName evidence="14">Translocon-associated protein subunit alpha</fullName>
    </recommendedName>
</protein>
<evidence type="ECO:0000256" key="7">
    <source>
        <dbReference type="ARBA" id="ARBA00037565"/>
    </source>
</evidence>
<proteinExistence type="inferred from homology"/>
<dbReference type="AlphaFoldDB" id="A0A8H5G6U1"/>
<keyword evidence="5 10" id="KW-1133">Transmembrane helix</keyword>
<gene>
    <name evidence="12" type="ORF">D9756_003316</name>
</gene>
<comment type="subcellular location">
    <subcellularLocation>
        <location evidence="1">Endoplasmic reticulum membrane</location>
        <topology evidence="1">Single-pass type I membrane protein</topology>
    </subcellularLocation>
</comment>
<dbReference type="OrthoDB" id="1926781at2759"/>
<keyword evidence="2 10" id="KW-0812">Transmembrane</keyword>
<evidence type="ECO:0000256" key="3">
    <source>
        <dbReference type="ARBA" id="ARBA00022729"/>
    </source>
</evidence>
<dbReference type="PANTHER" id="PTHR12924">
    <property type="entry name" value="TRANSLOCON-ASSOCIATED PROTEIN, ALPHA SUBUNIT"/>
    <property type="match status" value="1"/>
</dbReference>